<dbReference type="RefSeq" id="WP_179614510.1">
    <property type="nucleotide sequence ID" value="NZ_CP059163.1"/>
</dbReference>
<dbReference type="GO" id="GO:0050660">
    <property type="term" value="F:flavin adenine dinucleotide binding"/>
    <property type="evidence" value="ECO:0007669"/>
    <property type="project" value="InterPro"/>
</dbReference>
<dbReference type="PROSITE" id="PS51846">
    <property type="entry name" value="CNNM"/>
    <property type="match status" value="1"/>
</dbReference>
<gene>
    <name evidence="14" type="ORF">BKA08_000872</name>
</gene>
<dbReference type="Pfam" id="PF03471">
    <property type="entry name" value="CorC_HlyC"/>
    <property type="match status" value="1"/>
</dbReference>
<evidence type="ECO:0000256" key="8">
    <source>
        <dbReference type="ARBA" id="ARBA00023136"/>
    </source>
</evidence>
<dbReference type="InterPro" id="IPR000644">
    <property type="entry name" value="CBS_dom"/>
</dbReference>
<name>A0A7Y9JRC1_9ACTN</name>
<organism evidence="14 15">
    <name type="scientific">Nocardioides marinisabuli</name>
    <dbReference type="NCBI Taxonomy" id="419476"/>
    <lineage>
        <taxon>Bacteria</taxon>
        <taxon>Bacillati</taxon>
        <taxon>Actinomycetota</taxon>
        <taxon>Actinomycetes</taxon>
        <taxon>Propionibacteriales</taxon>
        <taxon>Nocardioidaceae</taxon>
        <taxon>Nocardioides</taxon>
    </lineage>
</organism>
<dbReference type="SMART" id="SM00116">
    <property type="entry name" value="CBS"/>
    <property type="match status" value="2"/>
</dbReference>
<evidence type="ECO:0000259" key="12">
    <source>
        <dbReference type="PROSITE" id="PS51371"/>
    </source>
</evidence>
<accession>A0A7Y9JRC1</accession>
<dbReference type="EMBL" id="JACCBE010000001">
    <property type="protein sequence ID" value="NYD56634.1"/>
    <property type="molecule type" value="Genomic_DNA"/>
</dbReference>
<evidence type="ECO:0000256" key="7">
    <source>
        <dbReference type="ARBA" id="ARBA00023122"/>
    </source>
</evidence>
<evidence type="ECO:0000256" key="1">
    <source>
        <dbReference type="ARBA" id="ARBA00004651"/>
    </source>
</evidence>
<dbReference type="InterPro" id="IPR046342">
    <property type="entry name" value="CBS_dom_sf"/>
</dbReference>
<dbReference type="Gene3D" id="3.10.580.10">
    <property type="entry name" value="CBS-domain"/>
    <property type="match status" value="1"/>
</dbReference>
<evidence type="ECO:0000313" key="14">
    <source>
        <dbReference type="EMBL" id="NYD56634.1"/>
    </source>
</evidence>
<comment type="similarity">
    <text evidence="2">Belongs to the UPF0053 family.</text>
</comment>
<feature type="domain" description="CBS" evidence="12">
    <location>
        <begin position="225"/>
        <end position="282"/>
    </location>
</feature>
<dbReference type="InterPro" id="IPR016169">
    <property type="entry name" value="FAD-bd_PCMH_sub2"/>
</dbReference>
<dbReference type="Pfam" id="PF00571">
    <property type="entry name" value="CBS"/>
    <property type="match status" value="2"/>
</dbReference>
<dbReference type="SMART" id="SM01091">
    <property type="entry name" value="CorC_HlyC"/>
    <property type="match status" value="1"/>
</dbReference>
<evidence type="ECO:0000313" key="15">
    <source>
        <dbReference type="Proteomes" id="UP000516957"/>
    </source>
</evidence>
<evidence type="ECO:0000256" key="4">
    <source>
        <dbReference type="ARBA" id="ARBA00022692"/>
    </source>
</evidence>
<feature type="transmembrane region" description="Helical" evidence="11">
    <location>
        <begin position="6"/>
        <end position="26"/>
    </location>
</feature>
<dbReference type="PANTHER" id="PTHR43099:SF6">
    <property type="entry name" value="UPF0053 PROTEIN RV1842C"/>
    <property type="match status" value="1"/>
</dbReference>
<evidence type="ECO:0000256" key="10">
    <source>
        <dbReference type="PROSITE-ProRule" id="PRU01193"/>
    </source>
</evidence>
<comment type="subcellular location">
    <subcellularLocation>
        <location evidence="1">Cell membrane</location>
        <topology evidence="1">Multi-pass membrane protein</topology>
    </subcellularLocation>
</comment>
<comment type="caution">
    <text evidence="14">The sequence shown here is derived from an EMBL/GenBank/DDBJ whole genome shotgun (WGS) entry which is preliminary data.</text>
</comment>
<dbReference type="PROSITE" id="PS51371">
    <property type="entry name" value="CBS"/>
    <property type="match status" value="2"/>
</dbReference>
<proteinExistence type="inferred from homology"/>
<dbReference type="Gene3D" id="3.30.465.10">
    <property type="match status" value="1"/>
</dbReference>
<keyword evidence="8 10" id="KW-0472">Membrane</keyword>
<dbReference type="InterPro" id="IPR005170">
    <property type="entry name" value="Transptr-assoc_dom"/>
</dbReference>
<dbReference type="InterPro" id="IPR044751">
    <property type="entry name" value="Ion_transp-like_CBS"/>
</dbReference>
<keyword evidence="6 10" id="KW-1133">Transmembrane helix</keyword>
<sequence length="474" mass="50657">MDVALTLVAGSLLIAVIIAANGYFVAQEFAYMAVDRSRLKAMAGRGDKAAQRTLRITDRTSFMLSGAQLGITVTGLLVGYVAEPVLGTAIGEVLGGVGVPTATGILAGTVLVLVGSTFVQMLFGELFPKNLAIARPYPVAERLSRSTLVYMAAFGWLIRVFDAASNALLKVLRIEPVHDVEHSANLHDLRRIVSVSRDSGELPPELSLVLDRMLDFPQRPVGHALVPRSRVDVLAHDTPLTEVRDVMEGGHSRYPVLDDEGDVVGVVHLVDVLESLHGTGDTGDRPVSDVARPATVVPTLMLLPGALAAMDESGDQMACVVDEYGGFVGVVTLEDLAEEVVGEITDEHDVDEEPHLVPVGDDGRWTVRGDAPLDEVEREIGVVLPEGDYVTVGGLVIATHGALPRVGEQVVVPLPDDPADLAHDDHPPRRRLEVEVLEVARHVPTQLAVALHATDPDAPDEHAEHAETESEVAR</sequence>
<dbReference type="InterPro" id="IPR051676">
    <property type="entry name" value="UPF0053_domain"/>
</dbReference>
<keyword evidence="4 10" id="KW-0812">Transmembrane</keyword>
<dbReference type="Pfam" id="PF01595">
    <property type="entry name" value="CNNM"/>
    <property type="match status" value="1"/>
</dbReference>
<dbReference type="SUPFAM" id="SSF54631">
    <property type="entry name" value="CBS-domain pair"/>
    <property type="match status" value="1"/>
</dbReference>
<feature type="transmembrane region" description="Helical" evidence="11">
    <location>
        <begin position="102"/>
        <end position="127"/>
    </location>
</feature>
<dbReference type="CDD" id="cd04590">
    <property type="entry name" value="CBS_pair_CorC_HlyC_assoc"/>
    <property type="match status" value="1"/>
</dbReference>
<dbReference type="PANTHER" id="PTHR43099">
    <property type="entry name" value="UPF0053 PROTEIN YRKA"/>
    <property type="match status" value="1"/>
</dbReference>
<evidence type="ECO:0000256" key="11">
    <source>
        <dbReference type="SAM" id="Phobius"/>
    </source>
</evidence>
<dbReference type="GO" id="GO:0005886">
    <property type="term" value="C:plasma membrane"/>
    <property type="evidence" value="ECO:0007669"/>
    <property type="project" value="UniProtKB-SubCell"/>
</dbReference>
<feature type="transmembrane region" description="Helical" evidence="11">
    <location>
        <begin position="62"/>
        <end position="82"/>
    </location>
</feature>
<evidence type="ECO:0000256" key="3">
    <source>
        <dbReference type="ARBA" id="ARBA00022475"/>
    </source>
</evidence>
<dbReference type="SUPFAM" id="SSF56176">
    <property type="entry name" value="FAD-binding/transporter-associated domain-like"/>
    <property type="match status" value="1"/>
</dbReference>
<keyword evidence="15" id="KW-1185">Reference proteome</keyword>
<reference evidence="14 15" key="1">
    <citation type="submission" date="2020-07" db="EMBL/GenBank/DDBJ databases">
        <title>Sequencing the genomes of 1000 actinobacteria strains.</title>
        <authorList>
            <person name="Klenk H.-P."/>
        </authorList>
    </citation>
    <scope>NUCLEOTIDE SEQUENCE [LARGE SCALE GENOMIC DNA]</scope>
    <source>
        <strain evidence="14 15">DSM 18965</strain>
    </source>
</reference>
<evidence type="ECO:0000256" key="9">
    <source>
        <dbReference type="PROSITE-ProRule" id="PRU00703"/>
    </source>
</evidence>
<evidence type="ECO:0000259" key="13">
    <source>
        <dbReference type="PROSITE" id="PS51846"/>
    </source>
</evidence>
<dbReference type="AlphaFoldDB" id="A0A7Y9JRC1"/>
<keyword evidence="3" id="KW-1003">Cell membrane</keyword>
<protein>
    <submittedName>
        <fullName evidence="14">CBS domain containing-hemolysin-like protein</fullName>
    </submittedName>
</protein>
<feature type="domain" description="CNNM transmembrane" evidence="13">
    <location>
        <begin position="3"/>
        <end position="206"/>
    </location>
</feature>
<keyword evidence="5" id="KW-0677">Repeat</keyword>
<keyword evidence="7 9" id="KW-0129">CBS domain</keyword>
<evidence type="ECO:0000256" key="2">
    <source>
        <dbReference type="ARBA" id="ARBA00006337"/>
    </source>
</evidence>
<evidence type="ECO:0000256" key="6">
    <source>
        <dbReference type="ARBA" id="ARBA00022989"/>
    </source>
</evidence>
<evidence type="ECO:0000256" key="5">
    <source>
        <dbReference type="ARBA" id="ARBA00022737"/>
    </source>
</evidence>
<feature type="domain" description="CBS" evidence="12">
    <location>
        <begin position="290"/>
        <end position="347"/>
    </location>
</feature>
<dbReference type="InterPro" id="IPR002550">
    <property type="entry name" value="CNNM"/>
</dbReference>
<dbReference type="Proteomes" id="UP000516957">
    <property type="component" value="Unassembled WGS sequence"/>
</dbReference>
<dbReference type="InterPro" id="IPR036318">
    <property type="entry name" value="FAD-bd_PCMH-like_sf"/>
</dbReference>